<dbReference type="Proteomes" id="UP000297535">
    <property type="component" value="Unassembled WGS sequence"/>
</dbReference>
<dbReference type="Pfam" id="PF13975">
    <property type="entry name" value="gag-asp_proteas"/>
    <property type="match status" value="1"/>
</dbReference>
<evidence type="ECO:0000256" key="1">
    <source>
        <dbReference type="SAM" id="MobiDB-lite"/>
    </source>
</evidence>
<proteinExistence type="predicted"/>
<gene>
    <name evidence="3" type="ORF">EU555_02710</name>
</gene>
<feature type="transmembrane region" description="Helical" evidence="2">
    <location>
        <begin position="63"/>
        <end position="82"/>
    </location>
</feature>
<accession>A0A4Z0NXK3</accession>
<dbReference type="Gene3D" id="2.40.70.10">
    <property type="entry name" value="Acid Proteases"/>
    <property type="match status" value="1"/>
</dbReference>
<keyword evidence="4" id="KW-1185">Reference proteome</keyword>
<keyword evidence="3" id="KW-0645">Protease</keyword>
<reference evidence="3 4" key="1">
    <citation type="submission" date="2019-04" db="EMBL/GenBank/DDBJ databases">
        <authorList>
            <person name="Feng G."/>
            <person name="Zhu H."/>
        </authorList>
    </citation>
    <scope>NUCLEOTIDE SEQUENCE [LARGE SCALE GENOMIC DNA]</scope>
    <source>
        <strain evidence="3 4">6HR-1</strain>
    </source>
</reference>
<evidence type="ECO:0000313" key="4">
    <source>
        <dbReference type="Proteomes" id="UP000297535"/>
    </source>
</evidence>
<dbReference type="InterPro" id="IPR011969">
    <property type="entry name" value="Clan_AA_Asp_peptidase_C"/>
</dbReference>
<keyword evidence="2" id="KW-0812">Transmembrane</keyword>
<dbReference type="EC" id="3.4.23.-" evidence="3"/>
<organism evidence="3 4">
    <name type="scientific">Methylobacterium nonmethylotrophicum</name>
    <dbReference type="NCBI Taxonomy" id="1141884"/>
    <lineage>
        <taxon>Bacteria</taxon>
        <taxon>Pseudomonadati</taxon>
        <taxon>Pseudomonadota</taxon>
        <taxon>Alphaproteobacteria</taxon>
        <taxon>Hyphomicrobiales</taxon>
        <taxon>Methylobacteriaceae</taxon>
        <taxon>Methylobacterium</taxon>
    </lineage>
</organism>
<dbReference type="RefSeq" id="WP_135412882.1">
    <property type="nucleotide sequence ID" value="NZ_SRLB01000001.1"/>
</dbReference>
<comment type="caution">
    <text evidence="3">The sequence shown here is derived from an EMBL/GenBank/DDBJ whole genome shotgun (WGS) entry which is preliminary data.</text>
</comment>
<dbReference type="SUPFAM" id="SSF50630">
    <property type="entry name" value="Acid proteases"/>
    <property type="match status" value="1"/>
</dbReference>
<evidence type="ECO:0000256" key="2">
    <source>
        <dbReference type="SAM" id="Phobius"/>
    </source>
</evidence>
<dbReference type="InterPro" id="IPR034122">
    <property type="entry name" value="Retropepsin-like_bacterial"/>
</dbReference>
<feature type="transmembrane region" description="Helical" evidence="2">
    <location>
        <begin position="33"/>
        <end position="51"/>
    </location>
</feature>
<dbReference type="AlphaFoldDB" id="A0A4Z0NXK3"/>
<dbReference type="InterPro" id="IPR021109">
    <property type="entry name" value="Peptidase_aspartic_dom_sf"/>
</dbReference>
<dbReference type="NCBIfam" id="TIGR02281">
    <property type="entry name" value="clan_AA_DTGA"/>
    <property type="match status" value="1"/>
</dbReference>
<sequence>MPGAVGLGLLLLACAWALTAFGGREVAGLRPEEAAGLAAAGAAILIVLNGVGNRFRSSLGEGVLALLAWSTVGAGFAALYAYRDEARDMAFRALGELSPGQPVAGQGNEVVIARRVDGGFTVQARINGRPRAFAFDTGASAVVLTAESAASLGIRPGPGAYRIQVQTANGRTAAAPVVLDTVAVGPISETRIAALVTRPGALTVNLLGMSFLERLASYEVRGSRLILRGGARGDDPPHTRFSKKTSGYGSSLKRAISVQPVRR</sequence>
<protein>
    <submittedName>
        <fullName evidence="3">TIGR02281 family clan AA aspartic protease</fullName>
        <ecNumber evidence="3">3.4.23.-</ecNumber>
    </submittedName>
</protein>
<keyword evidence="2" id="KW-1133">Transmembrane helix</keyword>
<evidence type="ECO:0000313" key="3">
    <source>
        <dbReference type="EMBL" id="TGE02688.1"/>
    </source>
</evidence>
<dbReference type="GO" id="GO:0008233">
    <property type="term" value="F:peptidase activity"/>
    <property type="evidence" value="ECO:0007669"/>
    <property type="project" value="UniProtKB-KW"/>
</dbReference>
<dbReference type="OrthoDB" id="7595324at2"/>
<keyword evidence="3" id="KW-0378">Hydrolase</keyword>
<keyword evidence="2" id="KW-0472">Membrane</keyword>
<name>A0A4Z0NXK3_9HYPH</name>
<feature type="region of interest" description="Disordered" evidence="1">
    <location>
        <begin position="228"/>
        <end position="263"/>
    </location>
</feature>
<dbReference type="GO" id="GO:0006508">
    <property type="term" value="P:proteolysis"/>
    <property type="evidence" value="ECO:0007669"/>
    <property type="project" value="UniProtKB-KW"/>
</dbReference>
<dbReference type="EMBL" id="SRLB01000001">
    <property type="protein sequence ID" value="TGE02688.1"/>
    <property type="molecule type" value="Genomic_DNA"/>
</dbReference>
<dbReference type="CDD" id="cd05483">
    <property type="entry name" value="retropepsin_like_bacteria"/>
    <property type="match status" value="1"/>
</dbReference>